<evidence type="ECO:0000313" key="6">
    <source>
        <dbReference type="EMBL" id="KAK1927315.1"/>
    </source>
</evidence>
<evidence type="ECO:0000256" key="4">
    <source>
        <dbReference type="ARBA" id="ARBA00023098"/>
    </source>
</evidence>
<evidence type="ECO:0000313" key="7">
    <source>
        <dbReference type="Proteomes" id="UP001182556"/>
    </source>
</evidence>
<dbReference type="InterPro" id="IPR029058">
    <property type="entry name" value="AB_hydrolase_fold"/>
</dbReference>
<proteinExistence type="predicted"/>
<dbReference type="EMBL" id="JAODAN010000001">
    <property type="protein sequence ID" value="KAK1927315.1"/>
    <property type="molecule type" value="Genomic_DNA"/>
</dbReference>
<reference evidence="6" key="1">
    <citation type="submission" date="2023-02" db="EMBL/GenBank/DDBJ databases">
        <title>Identification and recombinant expression of a fungal hydrolase from Papiliotrema laurentii that hydrolyzes apple cutin and clears colloidal polyester polyurethane.</title>
        <authorList>
            <consortium name="DOE Joint Genome Institute"/>
            <person name="Roman V.A."/>
            <person name="Bojanowski C."/>
            <person name="Crable B.R."/>
            <person name="Wagner D.N."/>
            <person name="Hung C.S."/>
            <person name="Nadeau L.J."/>
            <person name="Schratz L."/>
            <person name="Haridas S."/>
            <person name="Pangilinan J."/>
            <person name="Lipzen A."/>
            <person name="Na H."/>
            <person name="Yan M."/>
            <person name="Ng V."/>
            <person name="Grigoriev I.V."/>
            <person name="Spatafora J.W."/>
            <person name="Barlow D."/>
            <person name="Biffinger J."/>
            <person name="Kelley-Loughnane N."/>
            <person name="Varaljay V.A."/>
            <person name="Crookes-Goodson W.J."/>
        </authorList>
    </citation>
    <scope>NUCLEOTIDE SEQUENCE</scope>
    <source>
        <strain evidence="6">5307AH</strain>
    </source>
</reference>
<dbReference type="Gene3D" id="3.40.50.1820">
    <property type="entry name" value="alpha/beta hydrolase"/>
    <property type="match status" value="1"/>
</dbReference>
<accession>A0AAD9FW27</accession>
<keyword evidence="4" id="KW-0443">Lipid metabolism</keyword>
<name>A0AAD9FW27_PAPLA</name>
<sequence>MWKSHSPIDMVVVVVVDIVIQRPSTLSPTTDLWRFDLTGPPDPSLRTHPLRHSLRPPMSLLRAPIFGGALPASTPGPHKDIGYAYIRSNVLAPHTVPWPHNKLTGQPALNIEEVGYAVFYPCSKVQGGSNGVTWFPDPADEMVRGYDRFLGKKGFSWLFRGLKYIVGRLKFPAHLNAALLPSSTKHPLIIFSHGLAGTRTTYTQYCSALASQGYVVLAVEHRDGSAPAVLLPPSAPLPSPSPSLASGSGTTTPKKHQPKDRVLGYIKKDEIEWEEGQEKSLEAFRTLQLEMRVREVYEAFYSFKRISNGDVGKVTFDKMDAAAQPRWVDSVRDKVDLDLIDLTGHSFGAGTILHLLHTPVPDPQYSPLPVKRAIALDPWVEPIPTPTASDPPQNAPESLPPVLVINSPGFTVWKGHFQRLVKMTKKIDGTLLSIPGITHQSFSDFPLLAPSSPTPALAFVKIINELSDSFLSGRLASSEYIRDQRADGGEFEKGSDGKMAGKVGEVVLHLLGKQE</sequence>
<gene>
    <name evidence="6" type="ORF">DB88DRAFT_477598</name>
</gene>
<evidence type="ECO:0000256" key="2">
    <source>
        <dbReference type="ARBA" id="ARBA00022801"/>
    </source>
</evidence>
<comment type="caution">
    <text evidence="6">The sequence shown here is derived from an EMBL/GenBank/DDBJ whole genome shotgun (WGS) entry which is preliminary data.</text>
</comment>
<dbReference type="EC" id="3.1.1.47" evidence="1"/>
<dbReference type="GO" id="GO:0003847">
    <property type="term" value="F:1-alkyl-2-acetylglycerophosphocholine esterase activity"/>
    <property type="evidence" value="ECO:0007669"/>
    <property type="project" value="UniProtKB-EC"/>
</dbReference>
<keyword evidence="2" id="KW-0378">Hydrolase</keyword>
<evidence type="ECO:0000256" key="1">
    <source>
        <dbReference type="ARBA" id="ARBA00013201"/>
    </source>
</evidence>
<dbReference type="SUPFAM" id="SSF53474">
    <property type="entry name" value="alpha/beta-Hydrolases"/>
    <property type="match status" value="1"/>
</dbReference>
<dbReference type="Pfam" id="PF03403">
    <property type="entry name" value="PAF-AH_p_II"/>
    <property type="match status" value="1"/>
</dbReference>
<keyword evidence="7" id="KW-1185">Reference proteome</keyword>
<evidence type="ECO:0000256" key="5">
    <source>
        <dbReference type="SAM" id="MobiDB-lite"/>
    </source>
</evidence>
<protein>
    <recommendedName>
        <fullName evidence="1">1-alkyl-2-acetylglycerophosphocholine esterase</fullName>
        <ecNumber evidence="1">3.1.1.47</ecNumber>
    </recommendedName>
</protein>
<feature type="region of interest" description="Disordered" evidence="5">
    <location>
        <begin position="230"/>
        <end position="259"/>
    </location>
</feature>
<dbReference type="Proteomes" id="UP001182556">
    <property type="component" value="Unassembled WGS sequence"/>
</dbReference>
<keyword evidence="3" id="KW-0442">Lipid degradation</keyword>
<evidence type="ECO:0000256" key="3">
    <source>
        <dbReference type="ARBA" id="ARBA00022963"/>
    </source>
</evidence>
<dbReference type="PANTHER" id="PTHR10272">
    <property type="entry name" value="PLATELET-ACTIVATING FACTOR ACETYLHYDROLASE"/>
    <property type="match status" value="1"/>
</dbReference>
<organism evidence="6 7">
    <name type="scientific">Papiliotrema laurentii</name>
    <name type="common">Cryptococcus laurentii</name>
    <dbReference type="NCBI Taxonomy" id="5418"/>
    <lineage>
        <taxon>Eukaryota</taxon>
        <taxon>Fungi</taxon>
        <taxon>Dikarya</taxon>
        <taxon>Basidiomycota</taxon>
        <taxon>Agaricomycotina</taxon>
        <taxon>Tremellomycetes</taxon>
        <taxon>Tremellales</taxon>
        <taxon>Rhynchogastremaceae</taxon>
        <taxon>Papiliotrema</taxon>
    </lineage>
</organism>
<dbReference type="PANTHER" id="PTHR10272:SF0">
    <property type="entry name" value="PLATELET-ACTIVATING FACTOR ACETYLHYDROLASE"/>
    <property type="match status" value="1"/>
</dbReference>
<dbReference type="AlphaFoldDB" id="A0AAD9FW27"/>
<dbReference type="GO" id="GO:0016042">
    <property type="term" value="P:lipid catabolic process"/>
    <property type="evidence" value="ECO:0007669"/>
    <property type="project" value="UniProtKB-KW"/>
</dbReference>